<reference evidence="2 3" key="1">
    <citation type="submission" date="2020-08" db="EMBL/GenBank/DDBJ databases">
        <title>A Genomic Blueprint of the Chicken Gut Microbiome.</title>
        <authorList>
            <person name="Gilroy R."/>
            <person name="Ravi A."/>
            <person name="Getino M."/>
            <person name="Pursley I."/>
            <person name="Horton D.L."/>
            <person name="Alikhan N.-F."/>
            <person name="Baker D."/>
            <person name="Gharbi K."/>
            <person name="Hall N."/>
            <person name="Watson M."/>
            <person name="Adriaenssens E.M."/>
            <person name="Foster-Nyarko E."/>
            <person name="Jarju S."/>
            <person name="Secka A."/>
            <person name="Antonio M."/>
            <person name="Oren A."/>
            <person name="Chaudhuri R."/>
            <person name="La Ragione R.M."/>
            <person name="Hildebrand F."/>
            <person name="Pallen M.J."/>
        </authorList>
    </citation>
    <scope>NUCLEOTIDE SEQUENCE [LARGE SCALE GENOMIC DNA]</scope>
    <source>
        <strain evidence="2 3">Sa5BUN4</strain>
    </source>
</reference>
<keyword evidence="1" id="KW-0732">Signal</keyword>
<evidence type="ECO:0000313" key="2">
    <source>
        <dbReference type="EMBL" id="MBD7952610.1"/>
    </source>
</evidence>
<dbReference type="AlphaFoldDB" id="A0A8X8FX76"/>
<dbReference type="EMBL" id="JACSQS010000001">
    <property type="protein sequence ID" value="MBD7952610.1"/>
    <property type="molecule type" value="Genomic_DNA"/>
</dbReference>
<proteinExistence type="predicted"/>
<comment type="caution">
    <text evidence="2">The sequence shown here is derived from an EMBL/GenBank/DDBJ whole genome shotgun (WGS) entry which is preliminary data.</text>
</comment>
<dbReference type="Pfam" id="PF06082">
    <property type="entry name" value="YjbH"/>
    <property type="match status" value="1"/>
</dbReference>
<sequence length="735" mass="80843">MTVSAKLLPARGPATLAVSLLAMCLSTALHAQQAPPVTASEWGGSGLLQTPTARMNTAGDIAFTASHNSPYSRYNVTLQPFSWLEGTFRYINVSNIRYGPSIAGDQNYKDKSIDFKLRLWQESRWMPDVAFGVRDIGGTGFFSSEYLVASKNFGPVDASLGLATGYLGNRGDFSNPLGIIDDRFKDRRPIATSAIVQAGKFGVSNMFRGPVGIFGGLTYQTPWDALLVKVEYDGNDYKREPRNNNLTQRTPINVGLVYVPNRNVELTAAWERGDAAMFSLTLRGNPGGASAAPKPFDPPPINPAAAAAQRAEAGQAPALALAADGPATGASGGVEPDWATVSSQLRDNAGFRVDQISRRGGELFVDGYQVRHFSPAKGLGRAGRILSSTTGEDYDWYTLRTTRLGMPIVDMSVKRDALLGNLDGTVEDDVLRRSTDLQAPAEVDREVLYRAPHSPYGGGFSLGYRQNLGGPDGFILYQVAANYSGSFFFRPDMWLTGTVSADLLNNYDKFKYNAPSRLPRVRTDLRRYMVDNDVTLPNLQLNLAHRFGRDVYGMAYAGYLEWMYAGVGGELLYRPMEQPWAVGVNINRVQQRDFDQHWGLRDYRMTTGHATLYYAFDARERIVGSMSVGRYLAGDYGATVNIARVFDNGVTMGAYATKTDVSAADFGEGSFDKGLYFSIPFDHVLPRSTRARAAINWNPLIRDGGAMLSRKYSLYNVTGERDERFFYDNLKSITD</sequence>
<name>A0A8X8FX76_9GAMM</name>
<evidence type="ECO:0000313" key="3">
    <source>
        <dbReference type="Proteomes" id="UP000636938"/>
    </source>
</evidence>
<evidence type="ECO:0000256" key="1">
    <source>
        <dbReference type="SAM" id="SignalP"/>
    </source>
</evidence>
<feature type="chain" id="PRO_5036481805" evidence="1">
    <location>
        <begin position="32"/>
        <end position="735"/>
    </location>
</feature>
<dbReference type="InterPro" id="IPR010344">
    <property type="entry name" value="YbjH"/>
</dbReference>
<accession>A0A8X8FX76</accession>
<dbReference type="Proteomes" id="UP000636938">
    <property type="component" value="Unassembled WGS sequence"/>
</dbReference>
<feature type="signal peptide" evidence="1">
    <location>
        <begin position="1"/>
        <end position="31"/>
    </location>
</feature>
<protein>
    <submittedName>
        <fullName evidence="2">YjbH domain-containing protein</fullName>
    </submittedName>
</protein>
<keyword evidence="3" id="KW-1185">Reference proteome</keyword>
<dbReference type="RefSeq" id="WP_191768055.1">
    <property type="nucleotide sequence ID" value="NZ_JACSQS010000001.1"/>
</dbReference>
<gene>
    <name evidence="2" type="ORF">H9654_00180</name>
</gene>
<organism evidence="2 3">
    <name type="scientific">Stenotrophomonas lacuserhaii</name>
    <dbReference type="NCBI Taxonomy" id="2760084"/>
    <lineage>
        <taxon>Bacteria</taxon>
        <taxon>Pseudomonadati</taxon>
        <taxon>Pseudomonadota</taxon>
        <taxon>Gammaproteobacteria</taxon>
        <taxon>Lysobacterales</taxon>
        <taxon>Lysobacteraceae</taxon>
        <taxon>Stenotrophomonas</taxon>
    </lineage>
</organism>